<dbReference type="EMBL" id="QAPG01000028">
    <property type="protein sequence ID" value="TDZ36924.1"/>
    <property type="molecule type" value="Genomic_DNA"/>
</dbReference>
<accession>A0A4R8QKT9</accession>
<feature type="region of interest" description="Disordered" evidence="1">
    <location>
        <begin position="175"/>
        <end position="208"/>
    </location>
</feature>
<feature type="region of interest" description="Disordered" evidence="1">
    <location>
        <begin position="286"/>
        <end position="343"/>
    </location>
</feature>
<protein>
    <submittedName>
        <fullName evidence="2">Uncharacterized protein</fullName>
    </submittedName>
</protein>
<sequence length="343" mass="37013">MTDAFPTPTATPKRKRNDGDRSLSPIYTSSEFSFQLPEAQNDEDGNASPRSKVVQKFRGLALNGGGGGVAQQHNTGIARQRQGAYDPTRDVEDHGIYNDDPFTSRKRFKVPEVEMTDADDAQTIHIPDPEVGSRPALAPKPMVTFVTATEAADANPPVTTTAINVGAVITAQATWQRPQHLASRLQDGKGRGRRRAGTPPLRGCKKKTTVGGSAAAAAQAAQAEDDTEPQIVDPVRAALTWKDDEITVYDPEDQDDDGTGINGVGFMPTAAMAYARTQKRRLQLAEYRKREESEARARRNQRRRGSGAGINMKSDSKATSGGGGGVRKVRFMESEPSTIVTHG</sequence>
<evidence type="ECO:0000313" key="3">
    <source>
        <dbReference type="Proteomes" id="UP000295083"/>
    </source>
</evidence>
<evidence type="ECO:0000313" key="2">
    <source>
        <dbReference type="EMBL" id="TDZ36924.1"/>
    </source>
</evidence>
<feature type="region of interest" description="Disordered" evidence="1">
    <location>
        <begin position="116"/>
        <end position="137"/>
    </location>
</feature>
<dbReference type="Proteomes" id="UP000295083">
    <property type="component" value="Unassembled WGS sequence"/>
</dbReference>
<evidence type="ECO:0000256" key="1">
    <source>
        <dbReference type="SAM" id="MobiDB-lite"/>
    </source>
</evidence>
<proteinExistence type="predicted"/>
<gene>
    <name evidence="2" type="ORF">C8035_v006467</name>
</gene>
<comment type="caution">
    <text evidence="2">The sequence shown here is derived from an EMBL/GenBank/DDBJ whole genome shotgun (WGS) entry which is preliminary data.</text>
</comment>
<feature type="compositionally biased region" description="Basic and acidic residues" evidence="1">
    <location>
        <begin position="286"/>
        <end position="297"/>
    </location>
</feature>
<feature type="compositionally biased region" description="Basic and acidic residues" evidence="1">
    <location>
        <begin position="87"/>
        <end position="97"/>
    </location>
</feature>
<keyword evidence="3" id="KW-1185">Reference proteome</keyword>
<dbReference type="AlphaFoldDB" id="A0A4R8QKT9"/>
<organism evidence="2 3">
    <name type="scientific">Colletotrichum spinosum</name>
    <dbReference type="NCBI Taxonomy" id="1347390"/>
    <lineage>
        <taxon>Eukaryota</taxon>
        <taxon>Fungi</taxon>
        <taxon>Dikarya</taxon>
        <taxon>Ascomycota</taxon>
        <taxon>Pezizomycotina</taxon>
        <taxon>Sordariomycetes</taxon>
        <taxon>Hypocreomycetidae</taxon>
        <taxon>Glomerellales</taxon>
        <taxon>Glomerellaceae</taxon>
        <taxon>Colletotrichum</taxon>
        <taxon>Colletotrichum orbiculare species complex</taxon>
    </lineage>
</organism>
<name>A0A4R8QKT9_9PEZI</name>
<reference evidence="2 3" key="1">
    <citation type="submission" date="2018-11" db="EMBL/GenBank/DDBJ databases">
        <title>Genome sequence and assembly of Colletotrichum spinosum.</title>
        <authorList>
            <person name="Gan P."/>
            <person name="Shirasu K."/>
        </authorList>
    </citation>
    <scope>NUCLEOTIDE SEQUENCE [LARGE SCALE GENOMIC DNA]</scope>
    <source>
        <strain evidence="2 3">CBS 515.97</strain>
    </source>
</reference>
<feature type="region of interest" description="Disordered" evidence="1">
    <location>
        <begin position="1"/>
        <end position="103"/>
    </location>
</feature>